<comment type="catalytic activity">
    <reaction evidence="9 11">
        <text>L-aspartyl-tRNA(Asn) + L-glutamine + ATP + H2O = L-asparaginyl-tRNA(Asn) + L-glutamate + ADP + phosphate + 2 H(+)</text>
        <dbReference type="Rhea" id="RHEA:14513"/>
        <dbReference type="Rhea" id="RHEA-COMP:9674"/>
        <dbReference type="Rhea" id="RHEA-COMP:9677"/>
        <dbReference type="ChEBI" id="CHEBI:15377"/>
        <dbReference type="ChEBI" id="CHEBI:15378"/>
        <dbReference type="ChEBI" id="CHEBI:29985"/>
        <dbReference type="ChEBI" id="CHEBI:30616"/>
        <dbReference type="ChEBI" id="CHEBI:43474"/>
        <dbReference type="ChEBI" id="CHEBI:58359"/>
        <dbReference type="ChEBI" id="CHEBI:78515"/>
        <dbReference type="ChEBI" id="CHEBI:78516"/>
        <dbReference type="ChEBI" id="CHEBI:456216"/>
    </reaction>
</comment>
<evidence type="ECO:0000256" key="4">
    <source>
        <dbReference type="ARBA" id="ARBA00022598"/>
    </source>
</evidence>
<evidence type="ECO:0000256" key="6">
    <source>
        <dbReference type="ARBA" id="ARBA00022840"/>
    </source>
</evidence>
<dbReference type="Proteomes" id="UP000005324">
    <property type="component" value="Unassembled WGS sequence"/>
</dbReference>
<evidence type="ECO:0000313" key="13">
    <source>
        <dbReference type="EMBL" id="EFH10553.1"/>
    </source>
</evidence>
<dbReference type="InterPro" id="IPR003789">
    <property type="entry name" value="Asn/Gln_tRNA_amidoTrase-B-like"/>
</dbReference>
<comment type="catalytic activity">
    <reaction evidence="10 11">
        <text>L-glutamyl-tRNA(Gln) + L-glutamine + ATP + H2O = L-glutaminyl-tRNA(Gln) + L-glutamate + ADP + phosphate + H(+)</text>
        <dbReference type="Rhea" id="RHEA:17521"/>
        <dbReference type="Rhea" id="RHEA-COMP:9681"/>
        <dbReference type="Rhea" id="RHEA-COMP:9684"/>
        <dbReference type="ChEBI" id="CHEBI:15377"/>
        <dbReference type="ChEBI" id="CHEBI:15378"/>
        <dbReference type="ChEBI" id="CHEBI:29985"/>
        <dbReference type="ChEBI" id="CHEBI:30616"/>
        <dbReference type="ChEBI" id="CHEBI:43474"/>
        <dbReference type="ChEBI" id="CHEBI:58359"/>
        <dbReference type="ChEBI" id="CHEBI:78520"/>
        <dbReference type="ChEBI" id="CHEBI:78521"/>
        <dbReference type="ChEBI" id="CHEBI:456216"/>
    </reaction>
</comment>
<dbReference type="NCBIfam" id="NF004015">
    <property type="entry name" value="PRK05477.1-5"/>
    <property type="match status" value="1"/>
</dbReference>
<dbReference type="RefSeq" id="WP_007002287.1">
    <property type="nucleotide sequence ID" value="NZ_GG770777.1"/>
</dbReference>
<proteinExistence type="inferred from homology"/>
<keyword evidence="7 11" id="KW-0648">Protein biosynthesis</keyword>
<dbReference type="OrthoDB" id="9804078at2"/>
<keyword evidence="14" id="KW-1185">Reference proteome</keyword>
<dbReference type="Pfam" id="PF02637">
    <property type="entry name" value="GatB_Yqey"/>
    <property type="match status" value="1"/>
</dbReference>
<evidence type="ECO:0000256" key="11">
    <source>
        <dbReference type="HAMAP-Rule" id="MF_00121"/>
    </source>
</evidence>
<comment type="similarity">
    <text evidence="1 11">Belongs to the GatB/GatE family. GatB subfamily.</text>
</comment>
<evidence type="ECO:0000256" key="9">
    <source>
        <dbReference type="ARBA" id="ARBA00047380"/>
    </source>
</evidence>
<organism evidence="13 14">
    <name type="scientific">Pseudoroseomonas cervicalis ATCC 49957</name>
    <dbReference type="NCBI Taxonomy" id="525371"/>
    <lineage>
        <taxon>Bacteria</taxon>
        <taxon>Pseudomonadati</taxon>
        <taxon>Pseudomonadota</taxon>
        <taxon>Alphaproteobacteria</taxon>
        <taxon>Acetobacterales</taxon>
        <taxon>Roseomonadaceae</taxon>
        <taxon>Roseomonas</taxon>
    </lineage>
</organism>
<dbReference type="Gene3D" id="1.10.10.410">
    <property type="match status" value="1"/>
</dbReference>
<feature type="domain" description="Asn/Gln amidotransferase" evidence="12">
    <location>
        <begin position="336"/>
        <end position="482"/>
    </location>
</feature>
<dbReference type="InterPro" id="IPR023168">
    <property type="entry name" value="GatB_Yqey_C_2"/>
</dbReference>
<evidence type="ECO:0000256" key="2">
    <source>
        <dbReference type="ARBA" id="ARBA00011123"/>
    </source>
</evidence>
<protein>
    <recommendedName>
        <fullName evidence="3 11">Aspartyl/glutamyl-tRNA(Asn/Gln) amidotransferase subunit B</fullName>
        <shortName evidence="11">Asp/Glu-ADT subunit B</shortName>
        <ecNumber evidence="11">6.3.5.-</ecNumber>
    </recommendedName>
</protein>
<dbReference type="InterPro" id="IPR004413">
    <property type="entry name" value="GatB"/>
</dbReference>
<dbReference type="InterPro" id="IPR017958">
    <property type="entry name" value="Gln-tRNA_amidoTrfase_suB_CS"/>
</dbReference>
<name>D5RQ95_9PROT</name>
<keyword evidence="5 11" id="KW-0547">Nucleotide-binding</keyword>
<dbReference type="InterPro" id="IPR042114">
    <property type="entry name" value="GatB_C_1"/>
</dbReference>
<dbReference type="PROSITE" id="PS01234">
    <property type="entry name" value="GATB"/>
    <property type="match status" value="1"/>
</dbReference>
<dbReference type="EMBL" id="ADVL01000657">
    <property type="protein sequence ID" value="EFH10553.1"/>
    <property type="molecule type" value="Genomic_DNA"/>
</dbReference>
<sequence length="483" mass="53076">MSYTIEGTTGPWEVVIGLEVHAQVTSEAKLFSGAATEFGAEPNTQVSFVDAGFPGMLPVINGECVAQAVRTGLGLNAQVNLWSRFDRKNYFYADLPQGYQISQYQFPIIGTGQIEIELADGTRKPIGITRLHLEQDAGKSLHDQHPTKSYIDLNRSGVALMEIVSEPDLRSPEEAGAYLTKLRQILRYLGTCDGNMEQGSLRADVNVSVRKPGEGFRTRCEVKNVNSIRFVMQAVEAEARRQVELWEAGEEVVQETRLFDTSRGVTRSMRSKEDAHDYRYFPDPDLPPLVIEQAWVDQLKAALPELPDARRARYVGEFGLTPYDAHVLTLEKETAAFYETVARGRDPKVAANWVTGDFFAGLNRTGHGIGDSPVSAENLGALLDLIADNTLSGKLAKEVLEAMFETGKAPGEIVEERGLKQVTDTGAIEAVIDQVMAANAGKVEEYRSGKDKLFGFFVGQTMKAMQGKGNPALVNELLKKKLG</sequence>
<dbReference type="GO" id="GO:0050566">
    <property type="term" value="F:asparaginyl-tRNA synthase (glutamine-hydrolyzing) activity"/>
    <property type="evidence" value="ECO:0007669"/>
    <property type="project" value="RHEA"/>
</dbReference>
<dbReference type="GO" id="GO:0070681">
    <property type="term" value="P:glutaminyl-tRNAGln biosynthesis via transamidation"/>
    <property type="evidence" value="ECO:0007669"/>
    <property type="project" value="TreeGrafter"/>
</dbReference>
<evidence type="ECO:0000256" key="5">
    <source>
        <dbReference type="ARBA" id="ARBA00022741"/>
    </source>
</evidence>
<evidence type="ECO:0000259" key="12">
    <source>
        <dbReference type="SMART" id="SM00845"/>
    </source>
</evidence>
<dbReference type="InterPro" id="IPR018027">
    <property type="entry name" value="Asn/Gln_amidotransferase"/>
</dbReference>
<dbReference type="Gene3D" id="1.10.150.380">
    <property type="entry name" value="GatB domain, N-terminal subdomain"/>
    <property type="match status" value="1"/>
</dbReference>
<dbReference type="EC" id="6.3.5.-" evidence="11"/>
<dbReference type="GO" id="GO:0016740">
    <property type="term" value="F:transferase activity"/>
    <property type="evidence" value="ECO:0007669"/>
    <property type="project" value="UniProtKB-KW"/>
</dbReference>
<dbReference type="SUPFAM" id="SSF89095">
    <property type="entry name" value="GatB/YqeY motif"/>
    <property type="match status" value="1"/>
</dbReference>
<dbReference type="PANTHER" id="PTHR11659">
    <property type="entry name" value="GLUTAMYL-TRNA GLN AMIDOTRANSFERASE SUBUNIT B MITOCHONDRIAL AND PROKARYOTIC PET112-RELATED"/>
    <property type="match status" value="1"/>
</dbReference>
<dbReference type="SMART" id="SM00845">
    <property type="entry name" value="GatB_Yqey"/>
    <property type="match status" value="1"/>
</dbReference>
<keyword evidence="6 11" id="KW-0067">ATP-binding</keyword>
<evidence type="ECO:0000256" key="7">
    <source>
        <dbReference type="ARBA" id="ARBA00022917"/>
    </source>
</evidence>
<dbReference type="InterPro" id="IPR006075">
    <property type="entry name" value="Asn/Gln-tRNA_Trfase_suB/E_cat"/>
</dbReference>
<comment type="subunit">
    <text evidence="2 11">Heterotrimer of A, B and C subunits.</text>
</comment>
<reference evidence="13 14" key="1">
    <citation type="submission" date="2010-04" db="EMBL/GenBank/DDBJ databases">
        <authorList>
            <person name="Qin X."/>
            <person name="Bachman B."/>
            <person name="Battles P."/>
            <person name="Bell A."/>
            <person name="Bess C."/>
            <person name="Bickham C."/>
            <person name="Chaboub L."/>
            <person name="Chen D."/>
            <person name="Coyle M."/>
            <person name="Deiros D.R."/>
            <person name="Dinh H."/>
            <person name="Forbes L."/>
            <person name="Fowler G."/>
            <person name="Francisco L."/>
            <person name="Fu Q."/>
            <person name="Gubbala S."/>
            <person name="Hale W."/>
            <person name="Han Y."/>
            <person name="Hemphill L."/>
            <person name="Highlander S.K."/>
            <person name="Hirani K."/>
            <person name="Hogues M."/>
            <person name="Jackson L."/>
            <person name="Jakkamsetti A."/>
            <person name="Javaid M."/>
            <person name="Jiang H."/>
            <person name="Korchina V."/>
            <person name="Kovar C."/>
            <person name="Lara F."/>
            <person name="Lee S."/>
            <person name="Mata R."/>
            <person name="Mathew T."/>
            <person name="Moen C."/>
            <person name="Morales K."/>
            <person name="Munidasa M."/>
            <person name="Nazareth L."/>
            <person name="Ngo R."/>
            <person name="Nguyen L."/>
            <person name="Okwuonu G."/>
            <person name="Ongeri F."/>
            <person name="Patil S."/>
            <person name="Petrosino J."/>
            <person name="Pham C."/>
            <person name="Pham P."/>
            <person name="Pu L.-L."/>
            <person name="Puazo M."/>
            <person name="Raj R."/>
            <person name="Reid J."/>
            <person name="Rouhana J."/>
            <person name="Saada N."/>
            <person name="Shang Y."/>
            <person name="Simmons D."/>
            <person name="Thornton R."/>
            <person name="Warren J."/>
            <person name="Weissenberger G."/>
            <person name="Zhang J."/>
            <person name="Zhang L."/>
            <person name="Zhou C."/>
            <person name="Zhu D."/>
            <person name="Muzny D."/>
            <person name="Worley K."/>
            <person name="Gibbs R."/>
        </authorList>
    </citation>
    <scope>NUCLEOTIDE SEQUENCE [LARGE SCALE GENOMIC DNA]</scope>
    <source>
        <strain evidence="13 14">ATCC 49957</strain>
    </source>
</reference>
<dbReference type="AlphaFoldDB" id="D5RQ95"/>
<dbReference type="NCBIfam" id="NF004014">
    <property type="entry name" value="PRK05477.1-4"/>
    <property type="match status" value="1"/>
</dbReference>
<dbReference type="FunFam" id="1.10.150.380:FF:000001">
    <property type="entry name" value="Aspartyl/glutamyl-tRNA(Asn/Gln) amidotransferase subunit B"/>
    <property type="match status" value="1"/>
</dbReference>
<comment type="function">
    <text evidence="8 11">Allows the formation of correctly charged Asn-tRNA(Asn) or Gln-tRNA(Gln) through the transamidation of misacylated Asp-tRNA(Asn) or Glu-tRNA(Gln) in organisms which lack either or both of asparaginyl-tRNA or glutaminyl-tRNA synthetases. The reaction takes place in the presence of glutamine and ATP through an activated phospho-Asp-tRNA(Asn) or phospho-Glu-tRNA(Gln).</text>
</comment>
<dbReference type="PANTHER" id="PTHR11659:SF0">
    <property type="entry name" value="GLUTAMYL-TRNA(GLN) AMIDOTRANSFERASE SUBUNIT B, MITOCHONDRIAL"/>
    <property type="match status" value="1"/>
</dbReference>
<dbReference type="InterPro" id="IPR014746">
    <property type="entry name" value="Gln_synth/guanido_kin_cat_dom"/>
</dbReference>
<accession>D5RQ95</accession>
<dbReference type="NCBIfam" id="TIGR00133">
    <property type="entry name" value="gatB"/>
    <property type="match status" value="1"/>
</dbReference>
<dbReference type="GO" id="GO:0050567">
    <property type="term" value="F:glutaminyl-tRNA synthase (glutamine-hydrolyzing) activity"/>
    <property type="evidence" value="ECO:0007669"/>
    <property type="project" value="UniProtKB-UniRule"/>
</dbReference>
<dbReference type="InterPro" id="IPR017959">
    <property type="entry name" value="Asn/Gln-tRNA_amidoTrfase_suB/E"/>
</dbReference>
<gene>
    <name evidence="11 13" type="primary">gatB</name>
    <name evidence="13" type="ORF">HMPREF0731_3257</name>
</gene>
<evidence type="ECO:0000313" key="14">
    <source>
        <dbReference type="Proteomes" id="UP000005324"/>
    </source>
</evidence>
<evidence type="ECO:0000256" key="1">
    <source>
        <dbReference type="ARBA" id="ARBA00005306"/>
    </source>
</evidence>
<dbReference type="NCBIfam" id="NF004012">
    <property type="entry name" value="PRK05477.1-2"/>
    <property type="match status" value="1"/>
</dbReference>
<evidence type="ECO:0000256" key="8">
    <source>
        <dbReference type="ARBA" id="ARBA00024799"/>
    </source>
</evidence>
<dbReference type="SUPFAM" id="SSF55931">
    <property type="entry name" value="Glutamine synthetase/guanido kinase"/>
    <property type="match status" value="1"/>
</dbReference>
<keyword evidence="13" id="KW-0808">Transferase</keyword>
<comment type="caution">
    <text evidence="13">The sequence shown here is derived from an EMBL/GenBank/DDBJ whole genome shotgun (WGS) entry which is preliminary data.</text>
</comment>
<keyword evidence="4 11" id="KW-0436">Ligase</keyword>
<dbReference type="HAMAP" id="MF_00121">
    <property type="entry name" value="GatB"/>
    <property type="match status" value="1"/>
</dbReference>
<dbReference type="GO" id="GO:0005524">
    <property type="term" value="F:ATP binding"/>
    <property type="evidence" value="ECO:0007669"/>
    <property type="project" value="UniProtKB-KW"/>
</dbReference>
<dbReference type="HOGENOM" id="CLU_019240_0_0_5"/>
<evidence type="ECO:0000256" key="3">
    <source>
        <dbReference type="ARBA" id="ARBA00016923"/>
    </source>
</evidence>
<evidence type="ECO:0000256" key="10">
    <source>
        <dbReference type="ARBA" id="ARBA00047913"/>
    </source>
</evidence>
<dbReference type="GO" id="GO:0006412">
    <property type="term" value="P:translation"/>
    <property type="evidence" value="ECO:0007669"/>
    <property type="project" value="UniProtKB-UniRule"/>
</dbReference>
<dbReference type="FunFam" id="1.10.10.410:FF:000001">
    <property type="entry name" value="Aspartyl/glutamyl-tRNA(Asn/Gln) amidotransferase subunit B"/>
    <property type="match status" value="1"/>
</dbReference>
<dbReference type="Pfam" id="PF02934">
    <property type="entry name" value="GatB_N"/>
    <property type="match status" value="1"/>
</dbReference>